<dbReference type="Proteomes" id="UP000515129">
    <property type="component" value="Chromosome 21"/>
</dbReference>
<dbReference type="SUPFAM" id="SSF51092">
    <property type="entry name" value="Vitelline membrane outer protein-I (VMO-I)"/>
    <property type="match status" value="1"/>
</dbReference>
<dbReference type="Gene3D" id="2.100.10.20">
    <property type="entry name" value="Vitelline membrane outer layer protein I (VOMI)"/>
    <property type="match status" value="1"/>
</dbReference>
<keyword evidence="1" id="KW-0732">Signal</keyword>
<dbReference type="PANTHER" id="PTHR18841">
    <property type="entry name" value="VITELLINE MEMBRANE OUTER LAYER PROTEIN I-RELATED"/>
    <property type="match status" value="1"/>
</dbReference>
<dbReference type="GeneID" id="113039085"/>
<dbReference type="OrthoDB" id="6344411at2759"/>
<evidence type="ECO:0000313" key="2">
    <source>
        <dbReference type="Proteomes" id="UP000515129"/>
    </source>
</evidence>
<feature type="chain" id="PRO_5028324667" evidence="1">
    <location>
        <begin position="24"/>
        <end position="208"/>
    </location>
</feature>
<dbReference type="GO" id="GO:0005615">
    <property type="term" value="C:extracellular space"/>
    <property type="evidence" value="ECO:0007669"/>
    <property type="project" value="TreeGrafter"/>
</dbReference>
<dbReference type="PANTHER" id="PTHR18841:SF0">
    <property type="entry name" value="VITELLINE MEMBRANE OUTER LAYER 1 HOMOLOG A-RELATED"/>
    <property type="match status" value="1"/>
</dbReference>
<evidence type="ECO:0000256" key="1">
    <source>
        <dbReference type="SAM" id="SignalP"/>
    </source>
</evidence>
<evidence type="ECO:0000313" key="3">
    <source>
        <dbReference type="RefSeq" id="XP_026052769.1"/>
    </source>
</evidence>
<reference evidence="3" key="1">
    <citation type="submission" date="2025-08" db="UniProtKB">
        <authorList>
            <consortium name="RefSeq"/>
        </authorList>
    </citation>
    <scope>IDENTIFICATION</scope>
    <source>
        <strain evidence="3">Wakin</strain>
        <tissue evidence="3">Muscle</tissue>
    </source>
</reference>
<dbReference type="InterPro" id="IPR005515">
    <property type="entry name" value="VOMI"/>
</dbReference>
<organism evidence="2 3">
    <name type="scientific">Carassius auratus</name>
    <name type="common">Goldfish</name>
    <dbReference type="NCBI Taxonomy" id="7957"/>
    <lineage>
        <taxon>Eukaryota</taxon>
        <taxon>Metazoa</taxon>
        <taxon>Chordata</taxon>
        <taxon>Craniata</taxon>
        <taxon>Vertebrata</taxon>
        <taxon>Euteleostomi</taxon>
        <taxon>Actinopterygii</taxon>
        <taxon>Neopterygii</taxon>
        <taxon>Teleostei</taxon>
        <taxon>Ostariophysi</taxon>
        <taxon>Cypriniformes</taxon>
        <taxon>Cyprinidae</taxon>
        <taxon>Cyprininae</taxon>
        <taxon>Carassius</taxon>
    </lineage>
</organism>
<dbReference type="InterPro" id="IPR036706">
    <property type="entry name" value="VOMI_sf"/>
</dbReference>
<dbReference type="Pfam" id="PF03762">
    <property type="entry name" value="VOMI"/>
    <property type="match status" value="1"/>
</dbReference>
<dbReference type="RefSeq" id="XP_026052769.1">
    <property type="nucleotide sequence ID" value="XM_026196984.1"/>
</dbReference>
<accession>A0A6P6IYA7</accession>
<dbReference type="AlphaFoldDB" id="A0A6P6IYA7"/>
<name>A0A6P6IYA7_CARAU</name>
<proteinExistence type="predicted"/>
<keyword evidence="2" id="KW-1185">Reference proteome</keyword>
<feature type="signal peptide" evidence="1">
    <location>
        <begin position="1"/>
        <end position="23"/>
    </location>
</feature>
<dbReference type="KEGG" id="caua:113039085"/>
<dbReference type="CDD" id="cd00220">
    <property type="entry name" value="VMO-I"/>
    <property type="match status" value="1"/>
</dbReference>
<gene>
    <name evidence="3" type="primary">LOC113039085</name>
</gene>
<sequence>MHRFISIMFSLLVITGLQVSAESAGTRSERSVDRDYRSLLTVPNGGGWGSWGQREMCPAGTYAAGFSLKVEDPINGDDTALNGIRLHCINTIQSSSHLHHSYSSVSSDVGSWGRWTDIKWCPSGFLASFQLRVESFQADGDDTAANNILFRCSRGSFLKGGGTNWGDWGTWSDSCEGKGICGLKTRIELPQGRGDDTALNDVIMYCCD</sequence>
<protein>
    <submittedName>
        <fullName evidence="3">Vitelline membrane outer layer protein 1-like</fullName>
    </submittedName>
</protein>